<sequence length="137" mass="14865">MSQSLALRCDPDDAAPADLRAFINTDALDFDSADTTTSAQQWDLIAPADLVSVQDESQGVVAYPMKPAKFRAVCSLTLYIPRNFGDDVMRIWYLCLRGEHTAVSRDPIITASEAAANPADHQKITGTDPKSAGHRTV</sequence>
<name>A0A0L0STT4_ALLM3</name>
<dbReference type="InterPro" id="IPR045099">
    <property type="entry name" value="PITH1-like"/>
</dbReference>
<dbReference type="PANTHER" id="PTHR12175:SF1">
    <property type="entry name" value="PITH DOMAIN-CONTAINING PROTEIN 1"/>
    <property type="match status" value="1"/>
</dbReference>
<dbReference type="SUPFAM" id="SSF49785">
    <property type="entry name" value="Galactose-binding domain-like"/>
    <property type="match status" value="1"/>
</dbReference>
<dbReference type="InterPro" id="IPR008979">
    <property type="entry name" value="Galactose-bd-like_sf"/>
</dbReference>
<dbReference type="Gene3D" id="2.60.120.470">
    <property type="entry name" value="PITH domain"/>
    <property type="match status" value="1"/>
</dbReference>
<evidence type="ECO:0000313" key="4">
    <source>
        <dbReference type="EMBL" id="KNE65942.1"/>
    </source>
</evidence>
<feature type="region of interest" description="Disordered" evidence="2">
    <location>
        <begin position="114"/>
        <end position="137"/>
    </location>
</feature>
<reference evidence="4 5" key="1">
    <citation type="submission" date="2009-11" db="EMBL/GenBank/DDBJ databases">
        <title>Annotation of Allomyces macrogynus ATCC 38327.</title>
        <authorList>
            <consortium name="The Broad Institute Genome Sequencing Platform"/>
            <person name="Russ C."/>
            <person name="Cuomo C."/>
            <person name="Burger G."/>
            <person name="Gray M.W."/>
            <person name="Holland P.W.H."/>
            <person name="King N."/>
            <person name="Lang F.B.F."/>
            <person name="Roger A.J."/>
            <person name="Ruiz-Trillo I."/>
            <person name="Young S.K."/>
            <person name="Zeng Q."/>
            <person name="Gargeya S."/>
            <person name="Fitzgerald M."/>
            <person name="Haas B."/>
            <person name="Abouelleil A."/>
            <person name="Alvarado L."/>
            <person name="Arachchi H.M."/>
            <person name="Berlin A."/>
            <person name="Chapman S.B."/>
            <person name="Gearin G."/>
            <person name="Goldberg J."/>
            <person name="Griggs A."/>
            <person name="Gujja S."/>
            <person name="Hansen M."/>
            <person name="Heiman D."/>
            <person name="Howarth C."/>
            <person name="Larimer J."/>
            <person name="Lui A."/>
            <person name="MacDonald P.J.P."/>
            <person name="McCowen C."/>
            <person name="Montmayeur A."/>
            <person name="Murphy C."/>
            <person name="Neiman D."/>
            <person name="Pearson M."/>
            <person name="Priest M."/>
            <person name="Roberts A."/>
            <person name="Saif S."/>
            <person name="Shea T."/>
            <person name="Sisk P."/>
            <person name="Stolte C."/>
            <person name="Sykes S."/>
            <person name="Wortman J."/>
            <person name="Nusbaum C."/>
            <person name="Birren B."/>
        </authorList>
    </citation>
    <scope>NUCLEOTIDE SEQUENCE [LARGE SCALE GENOMIC DNA]</scope>
    <source>
        <strain evidence="4 5">ATCC 38327</strain>
    </source>
</reference>
<reference evidence="5" key="2">
    <citation type="submission" date="2009-11" db="EMBL/GenBank/DDBJ databases">
        <title>The Genome Sequence of Allomyces macrogynus strain ATCC 38327.</title>
        <authorList>
            <consortium name="The Broad Institute Genome Sequencing Platform"/>
            <person name="Russ C."/>
            <person name="Cuomo C."/>
            <person name="Shea T."/>
            <person name="Young S.K."/>
            <person name="Zeng Q."/>
            <person name="Koehrsen M."/>
            <person name="Haas B."/>
            <person name="Borodovsky M."/>
            <person name="Guigo R."/>
            <person name="Alvarado L."/>
            <person name="Berlin A."/>
            <person name="Borenstein D."/>
            <person name="Chen Z."/>
            <person name="Engels R."/>
            <person name="Freedman E."/>
            <person name="Gellesch M."/>
            <person name="Goldberg J."/>
            <person name="Griggs A."/>
            <person name="Gujja S."/>
            <person name="Heiman D."/>
            <person name="Hepburn T."/>
            <person name="Howarth C."/>
            <person name="Jen D."/>
            <person name="Larson L."/>
            <person name="Lewis B."/>
            <person name="Mehta T."/>
            <person name="Park D."/>
            <person name="Pearson M."/>
            <person name="Roberts A."/>
            <person name="Saif S."/>
            <person name="Shenoy N."/>
            <person name="Sisk P."/>
            <person name="Stolte C."/>
            <person name="Sykes S."/>
            <person name="Walk T."/>
            <person name="White J."/>
            <person name="Yandava C."/>
            <person name="Burger G."/>
            <person name="Gray M.W."/>
            <person name="Holland P.W.H."/>
            <person name="King N."/>
            <person name="Lang F.B.F."/>
            <person name="Roger A.J."/>
            <person name="Ruiz-Trillo I."/>
            <person name="Lander E."/>
            <person name="Nusbaum C."/>
        </authorList>
    </citation>
    <scope>NUCLEOTIDE SEQUENCE [LARGE SCALE GENOMIC DNA]</scope>
    <source>
        <strain evidence="5">ATCC 38327</strain>
    </source>
</reference>
<feature type="domain" description="PITH" evidence="3">
    <location>
        <begin position="1"/>
        <end position="116"/>
    </location>
</feature>
<dbReference type="InterPro" id="IPR010400">
    <property type="entry name" value="PITH_dom"/>
</dbReference>
<dbReference type="Pfam" id="PF06201">
    <property type="entry name" value="PITH"/>
    <property type="match status" value="1"/>
</dbReference>
<proteinExistence type="inferred from homology"/>
<gene>
    <name evidence="4" type="ORF">AMAG_10229</name>
</gene>
<dbReference type="GO" id="GO:0005737">
    <property type="term" value="C:cytoplasm"/>
    <property type="evidence" value="ECO:0007669"/>
    <property type="project" value="UniProtKB-ARBA"/>
</dbReference>
<organism evidence="4 5">
    <name type="scientific">Allomyces macrogynus (strain ATCC 38327)</name>
    <name type="common">Allomyces javanicus var. macrogynus</name>
    <dbReference type="NCBI Taxonomy" id="578462"/>
    <lineage>
        <taxon>Eukaryota</taxon>
        <taxon>Fungi</taxon>
        <taxon>Fungi incertae sedis</taxon>
        <taxon>Blastocladiomycota</taxon>
        <taxon>Blastocladiomycetes</taxon>
        <taxon>Blastocladiales</taxon>
        <taxon>Blastocladiaceae</taxon>
        <taxon>Allomyces</taxon>
    </lineage>
</organism>
<dbReference type="OrthoDB" id="2635at2759"/>
<evidence type="ECO:0000259" key="3">
    <source>
        <dbReference type="PROSITE" id="PS51532"/>
    </source>
</evidence>
<dbReference type="AlphaFoldDB" id="A0A0L0STT4"/>
<protein>
    <recommendedName>
        <fullName evidence="3">PITH domain-containing protein</fullName>
    </recommendedName>
</protein>
<dbReference type="Proteomes" id="UP000054350">
    <property type="component" value="Unassembled WGS sequence"/>
</dbReference>
<dbReference type="GO" id="GO:0005634">
    <property type="term" value="C:nucleus"/>
    <property type="evidence" value="ECO:0007669"/>
    <property type="project" value="TreeGrafter"/>
</dbReference>
<keyword evidence="5" id="KW-1185">Reference proteome</keyword>
<dbReference type="eggNOG" id="KOG1730">
    <property type="taxonomic scope" value="Eukaryota"/>
</dbReference>
<dbReference type="EMBL" id="GG745349">
    <property type="protein sequence ID" value="KNE65942.1"/>
    <property type="molecule type" value="Genomic_DNA"/>
</dbReference>
<dbReference type="PROSITE" id="PS51532">
    <property type="entry name" value="PITH"/>
    <property type="match status" value="1"/>
</dbReference>
<comment type="similarity">
    <text evidence="1">Belongs to the PITHD1 family.</text>
</comment>
<evidence type="ECO:0000256" key="1">
    <source>
        <dbReference type="ARBA" id="ARBA00025788"/>
    </source>
</evidence>
<evidence type="ECO:0000313" key="5">
    <source>
        <dbReference type="Proteomes" id="UP000054350"/>
    </source>
</evidence>
<dbReference type="PANTHER" id="PTHR12175">
    <property type="entry name" value="AD039 HT014 THIOREDOXIN FAMILY TRP26"/>
    <property type="match status" value="1"/>
</dbReference>
<evidence type="ECO:0000256" key="2">
    <source>
        <dbReference type="SAM" id="MobiDB-lite"/>
    </source>
</evidence>
<dbReference type="InterPro" id="IPR037047">
    <property type="entry name" value="PITH_dom_sf"/>
</dbReference>
<dbReference type="VEuPathDB" id="FungiDB:AMAG_10229"/>
<accession>A0A0L0STT4</accession>